<dbReference type="Proteomes" id="UP000674318">
    <property type="component" value="Unassembled WGS sequence"/>
</dbReference>
<name>A0A836LF12_9TRYP</name>
<dbReference type="SUPFAM" id="SSF52047">
    <property type="entry name" value="RNI-like"/>
    <property type="match status" value="1"/>
</dbReference>
<protein>
    <submittedName>
        <fullName evidence="2">Uncharacterized protein</fullName>
    </submittedName>
</protein>
<dbReference type="InterPro" id="IPR032675">
    <property type="entry name" value="LRR_dom_sf"/>
</dbReference>
<evidence type="ECO:0000256" key="1">
    <source>
        <dbReference type="SAM" id="MobiDB-lite"/>
    </source>
</evidence>
<dbReference type="AlphaFoldDB" id="A0A836LF12"/>
<evidence type="ECO:0000313" key="3">
    <source>
        <dbReference type="Proteomes" id="UP000674318"/>
    </source>
</evidence>
<organism evidence="2 3">
    <name type="scientific">Porcisia hertigi</name>
    <dbReference type="NCBI Taxonomy" id="2761500"/>
    <lineage>
        <taxon>Eukaryota</taxon>
        <taxon>Discoba</taxon>
        <taxon>Euglenozoa</taxon>
        <taxon>Kinetoplastea</taxon>
        <taxon>Metakinetoplastina</taxon>
        <taxon>Trypanosomatida</taxon>
        <taxon>Trypanosomatidae</taxon>
        <taxon>Leishmaniinae</taxon>
        <taxon>Porcisia</taxon>
    </lineage>
</organism>
<dbReference type="EMBL" id="JAFJZO010000031">
    <property type="protein sequence ID" value="KAG5497588.1"/>
    <property type="molecule type" value="Genomic_DNA"/>
</dbReference>
<feature type="region of interest" description="Disordered" evidence="1">
    <location>
        <begin position="315"/>
        <end position="343"/>
    </location>
</feature>
<dbReference type="Gene3D" id="3.80.10.10">
    <property type="entry name" value="Ribonuclease Inhibitor"/>
    <property type="match status" value="1"/>
</dbReference>
<accession>A0A836LF12</accession>
<dbReference type="RefSeq" id="XP_067755056.1">
    <property type="nucleotide sequence ID" value="XM_067899850.1"/>
</dbReference>
<sequence length="887" mass="97845">MEAETLLWLTALNLGDTALQSASPIPQENTPATPMPLIAISANIRSSFIKLWTEQFYHTISDKDSLRSTLLFFLPGHWCSDPCDTHNLELSEDVSVGTSSLAPPLEQCHTRRVKKQWAETPLLRHLETLVVYLQPKPPHLQLWWEEWLNGLDRVLTALQRHIIQLHSGCFRTFCDIHNTFSKGDIKLSWQDVRHSYALTVCNFCRTIESKLVTVVAHTIAASINACKENVRLQLFRTSKATNADKVAIALTSLLQVKLGTVASSAALNTSFVKLYPETAASFAAAEESRDESLAILQKSTSAYVENLLAFNAERGREESGLREPSTFLPTQSATADQPSTASSTLVIGQDKKTVLQSAGDSPYTLRPVSAEDALALTAVVKEKVYFSGATHTVPVENVEGGSYSVLAQPKADERTKLDAISSVSRNQENRFSCGESPEPIPPDVKGERVQFSSNDTKSVLIFWKRLQKKLDLDEASLAHAMALCTFQDGSPYPNVFLRDLDVCNNDRASRDFLEEVRPLFASEGSSMTEMKNAHLVCKACTKYGKELWEKTVLIRETLPFLPARVCDILLGRMYTALRADKQFESLRQIHAQACQTAPTEGDIQKNRATLIRTQVLLLKRVEVLSHSFSCSDYATVEEKCSSALSSVATSASQPERQVKTRLQKIVEDTIRSNQGSQTSTRRSSPLSRGLRFLKLFRTSSVKSALCQSSVAEVLTQSQEGVADVLPADLPPSTLLVDVYTEACRRHGVKPNSILLQKFRCSNVTSFATLDLPRSSAGLKGLRPVLDLLCYNAENLVSLSVCNNNLESDDINSLCSVLRGPAGTNLVYLDLSHNPFTNTAFASLKELLLSLPSLTTLVTKGTLLSPDATCRLQDILKGKMMGERSPKL</sequence>
<dbReference type="OrthoDB" id="273178at2759"/>
<reference evidence="2 3" key="1">
    <citation type="submission" date="2021-02" db="EMBL/GenBank/DDBJ databases">
        <title>Porcisia hertigi Genome sequencing and assembly.</title>
        <authorList>
            <person name="Almutairi H."/>
            <person name="Gatherer D."/>
        </authorList>
    </citation>
    <scope>NUCLEOTIDE SEQUENCE [LARGE SCALE GENOMIC DNA]</scope>
    <source>
        <strain evidence="2 3">C119</strain>
    </source>
</reference>
<comment type="caution">
    <text evidence="2">The sequence shown here is derived from an EMBL/GenBank/DDBJ whole genome shotgun (WGS) entry which is preliminary data.</text>
</comment>
<dbReference type="KEGG" id="phet:94289927"/>
<dbReference type="GeneID" id="94289927"/>
<gene>
    <name evidence="2" type="ORF">JKF63_03853</name>
</gene>
<feature type="region of interest" description="Disordered" evidence="1">
    <location>
        <begin position="427"/>
        <end position="448"/>
    </location>
</feature>
<feature type="compositionally biased region" description="Polar residues" evidence="1">
    <location>
        <begin position="327"/>
        <end position="343"/>
    </location>
</feature>
<proteinExistence type="predicted"/>
<keyword evidence="3" id="KW-1185">Reference proteome</keyword>
<evidence type="ECO:0000313" key="2">
    <source>
        <dbReference type="EMBL" id="KAG5497588.1"/>
    </source>
</evidence>